<evidence type="ECO:0000313" key="10">
    <source>
        <dbReference type="Proteomes" id="UP001549037"/>
    </source>
</evidence>
<dbReference type="PROSITE" id="PS51318">
    <property type="entry name" value="TAT"/>
    <property type="match status" value="1"/>
</dbReference>
<feature type="transmembrane region" description="Helical" evidence="6">
    <location>
        <begin position="298"/>
        <end position="316"/>
    </location>
</feature>
<evidence type="ECO:0000256" key="1">
    <source>
        <dbReference type="ARBA" id="ARBA00022512"/>
    </source>
</evidence>
<keyword evidence="6" id="KW-0472">Membrane</keyword>
<sequence length="325" mass="32878">MKSRRLFVTSLATMALLAGSPSVVAFADNATTSDTASMATVTTDNVNFLIETVSENDQTKMIVTLPSALTAGGNLKVDLLNSSGKVVSDITYAVPKGSTTFNFWFTMKGMPAGDYVIKANLDEAGVGLRSGTTMFTYQPTATSTTASSEVASQSSSTVASASVSDSVATSTSTVASSESQAVESSTSTSVAASESVSASQVASESQSTQASASTSASQVASESQSTQASASQSTATSTAVTSAASSTSEVSASQQTASQAATKASASSVSRATKGATKPVTRAGKSVLPKTGEETSVYLTYAGFVSFLIAGLVGLFKTYHPKHKM</sequence>
<dbReference type="InterPro" id="IPR019931">
    <property type="entry name" value="LPXTG_anchor"/>
</dbReference>
<keyword evidence="3 7" id="KW-0732">Signal</keyword>
<evidence type="ECO:0000256" key="4">
    <source>
        <dbReference type="ARBA" id="ARBA00023088"/>
    </source>
</evidence>
<keyword evidence="6" id="KW-1133">Transmembrane helix</keyword>
<keyword evidence="2" id="KW-0964">Secreted</keyword>
<protein>
    <submittedName>
        <fullName evidence="9">LPXTG-motif cell wall-anchored protein</fullName>
    </submittedName>
</protein>
<comment type="caution">
    <text evidence="9">The sequence shown here is derived from an EMBL/GenBank/DDBJ whole genome shotgun (WGS) entry which is preliminary data.</text>
</comment>
<dbReference type="Pfam" id="PF00746">
    <property type="entry name" value="Gram_pos_anchor"/>
    <property type="match status" value="1"/>
</dbReference>
<feature type="domain" description="Gram-positive cocci surface proteins LPxTG" evidence="8">
    <location>
        <begin position="284"/>
        <end position="316"/>
    </location>
</feature>
<dbReference type="RefSeq" id="WP_354367589.1">
    <property type="nucleotide sequence ID" value="NZ_JBEPLN010000004.1"/>
</dbReference>
<evidence type="ECO:0000256" key="6">
    <source>
        <dbReference type="SAM" id="Phobius"/>
    </source>
</evidence>
<dbReference type="EMBL" id="JBEPLN010000004">
    <property type="protein sequence ID" value="MET3633760.1"/>
    <property type="molecule type" value="Genomic_DNA"/>
</dbReference>
<reference evidence="9 10" key="1">
    <citation type="submission" date="2024-06" db="EMBL/GenBank/DDBJ databases">
        <title>Genomic Encyclopedia of Type Strains, Phase IV (KMG-IV): sequencing the most valuable type-strain genomes for metagenomic binning, comparative biology and taxonomic classification.</title>
        <authorList>
            <person name="Goeker M."/>
        </authorList>
    </citation>
    <scope>NUCLEOTIDE SEQUENCE [LARGE SCALE GENOMIC DNA]</scope>
    <source>
        <strain evidence="9 10">DSM 28302</strain>
    </source>
</reference>
<evidence type="ECO:0000256" key="5">
    <source>
        <dbReference type="SAM" id="MobiDB-lite"/>
    </source>
</evidence>
<gene>
    <name evidence="9" type="ORF">ABID28_000393</name>
</gene>
<evidence type="ECO:0000259" key="8">
    <source>
        <dbReference type="Pfam" id="PF00746"/>
    </source>
</evidence>
<proteinExistence type="predicted"/>
<feature type="compositionally biased region" description="Low complexity" evidence="5">
    <location>
        <begin position="261"/>
        <end position="270"/>
    </location>
</feature>
<accession>A0ABV2JDY6</accession>
<keyword evidence="1" id="KW-0134">Cell wall</keyword>
<evidence type="ECO:0000256" key="2">
    <source>
        <dbReference type="ARBA" id="ARBA00022525"/>
    </source>
</evidence>
<dbReference type="NCBIfam" id="TIGR01167">
    <property type="entry name" value="LPXTG_anchor"/>
    <property type="match status" value="1"/>
</dbReference>
<evidence type="ECO:0000313" key="9">
    <source>
        <dbReference type="EMBL" id="MET3633760.1"/>
    </source>
</evidence>
<organism evidence="9 10">
    <name type="scientific">Streptococcus porcorum</name>
    <dbReference type="NCBI Taxonomy" id="701526"/>
    <lineage>
        <taxon>Bacteria</taxon>
        <taxon>Bacillati</taxon>
        <taxon>Bacillota</taxon>
        <taxon>Bacilli</taxon>
        <taxon>Lactobacillales</taxon>
        <taxon>Streptococcaceae</taxon>
        <taxon>Streptococcus</taxon>
    </lineage>
</organism>
<evidence type="ECO:0000256" key="7">
    <source>
        <dbReference type="SAM" id="SignalP"/>
    </source>
</evidence>
<dbReference type="InterPro" id="IPR006311">
    <property type="entry name" value="TAT_signal"/>
</dbReference>
<name>A0ABV2JDY6_9STRE</name>
<evidence type="ECO:0000256" key="3">
    <source>
        <dbReference type="ARBA" id="ARBA00022729"/>
    </source>
</evidence>
<dbReference type="Proteomes" id="UP001549037">
    <property type="component" value="Unassembled WGS sequence"/>
</dbReference>
<feature type="signal peptide" evidence="7">
    <location>
        <begin position="1"/>
        <end position="27"/>
    </location>
</feature>
<keyword evidence="6" id="KW-0812">Transmembrane</keyword>
<keyword evidence="4" id="KW-0572">Peptidoglycan-anchor</keyword>
<feature type="region of interest" description="Disordered" evidence="5">
    <location>
        <begin position="261"/>
        <end position="283"/>
    </location>
</feature>
<keyword evidence="10" id="KW-1185">Reference proteome</keyword>
<feature type="chain" id="PRO_5045453862" evidence="7">
    <location>
        <begin position="28"/>
        <end position="325"/>
    </location>
</feature>